<proteinExistence type="predicted"/>
<dbReference type="OrthoDB" id="10253736at2759"/>
<dbReference type="STRING" id="329884.A0A4U0XC65"/>
<comment type="caution">
    <text evidence="1">The sequence shown here is derived from an EMBL/GenBank/DDBJ whole genome shotgun (WGS) entry which is preliminary data.</text>
</comment>
<accession>A0A4U0XC65</accession>
<keyword evidence="2" id="KW-1185">Reference proteome</keyword>
<dbReference type="AlphaFoldDB" id="A0A4U0XC65"/>
<name>A0A4U0XC65_9PEZI</name>
<protein>
    <submittedName>
        <fullName evidence="1">Uncharacterized protein</fullName>
    </submittedName>
</protein>
<gene>
    <name evidence="1" type="ORF">B0A55_05454</name>
</gene>
<sequence>MADEQLKDKTLVERVLATTPLLKVGSPTDVARQIAVDASPTLSRPDSGVNIMVDGV</sequence>
<dbReference type="EMBL" id="NAJQ01000252">
    <property type="protein sequence ID" value="TKA73741.1"/>
    <property type="molecule type" value="Genomic_DNA"/>
</dbReference>
<dbReference type="Proteomes" id="UP000309340">
    <property type="component" value="Unassembled WGS sequence"/>
</dbReference>
<reference evidence="1 2" key="1">
    <citation type="submission" date="2017-03" db="EMBL/GenBank/DDBJ databases">
        <title>Genomes of endolithic fungi from Antarctica.</title>
        <authorList>
            <person name="Coleine C."/>
            <person name="Masonjones S."/>
            <person name="Stajich J.E."/>
        </authorList>
    </citation>
    <scope>NUCLEOTIDE SEQUENCE [LARGE SCALE GENOMIC DNA]</scope>
    <source>
        <strain evidence="1 2">CCFEE 5184</strain>
    </source>
</reference>
<evidence type="ECO:0000313" key="1">
    <source>
        <dbReference type="EMBL" id="TKA73741.1"/>
    </source>
</evidence>
<evidence type="ECO:0000313" key="2">
    <source>
        <dbReference type="Proteomes" id="UP000309340"/>
    </source>
</evidence>
<organism evidence="1 2">
    <name type="scientific">Friedmanniomyces simplex</name>
    <dbReference type="NCBI Taxonomy" id="329884"/>
    <lineage>
        <taxon>Eukaryota</taxon>
        <taxon>Fungi</taxon>
        <taxon>Dikarya</taxon>
        <taxon>Ascomycota</taxon>
        <taxon>Pezizomycotina</taxon>
        <taxon>Dothideomycetes</taxon>
        <taxon>Dothideomycetidae</taxon>
        <taxon>Mycosphaerellales</taxon>
        <taxon>Teratosphaeriaceae</taxon>
        <taxon>Friedmanniomyces</taxon>
    </lineage>
</organism>